<dbReference type="Proteomes" id="UP000800200">
    <property type="component" value="Unassembled WGS sequence"/>
</dbReference>
<organism evidence="1 2">
    <name type="scientific">Zopfia rhizophila CBS 207.26</name>
    <dbReference type="NCBI Taxonomy" id="1314779"/>
    <lineage>
        <taxon>Eukaryota</taxon>
        <taxon>Fungi</taxon>
        <taxon>Dikarya</taxon>
        <taxon>Ascomycota</taxon>
        <taxon>Pezizomycotina</taxon>
        <taxon>Dothideomycetes</taxon>
        <taxon>Dothideomycetes incertae sedis</taxon>
        <taxon>Zopfiaceae</taxon>
        <taxon>Zopfia</taxon>
    </lineage>
</organism>
<dbReference type="OrthoDB" id="3944995at2759"/>
<keyword evidence="2" id="KW-1185">Reference proteome</keyword>
<gene>
    <name evidence="1" type="ORF">K469DRAFT_708500</name>
</gene>
<accession>A0A6A6E3M4</accession>
<protein>
    <submittedName>
        <fullName evidence="1">Uncharacterized protein</fullName>
    </submittedName>
</protein>
<proteinExistence type="predicted"/>
<evidence type="ECO:0000313" key="2">
    <source>
        <dbReference type="Proteomes" id="UP000800200"/>
    </source>
</evidence>
<dbReference type="EMBL" id="ML994636">
    <property type="protein sequence ID" value="KAF2184750.1"/>
    <property type="molecule type" value="Genomic_DNA"/>
</dbReference>
<evidence type="ECO:0000313" key="1">
    <source>
        <dbReference type="EMBL" id="KAF2184750.1"/>
    </source>
</evidence>
<reference evidence="1" key="1">
    <citation type="journal article" date="2020" name="Stud. Mycol.">
        <title>101 Dothideomycetes genomes: a test case for predicting lifestyles and emergence of pathogens.</title>
        <authorList>
            <person name="Haridas S."/>
            <person name="Albert R."/>
            <person name="Binder M."/>
            <person name="Bloem J."/>
            <person name="Labutti K."/>
            <person name="Salamov A."/>
            <person name="Andreopoulos B."/>
            <person name="Baker S."/>
            <person name="Barry K."/>
            <person name="Bills G."/>
            <person name="Bluhm B."/>
            <person name="Cannon C."/>
            <person name="Castanera R."/>
            <person name="Culley D."/>
            <person name="Daum C."/>
            <person name="Ezra D."/>
            <person name="Gonzalez J."/>
            <person name="Henrissat B."/>
            <person name="Kuo A."/>
            <person name="Liang C."/>
            <person name="Lipzen A."/>
            <person name="Lutzoni F."/>
            <person name="Magnuson J."/>
            <person name="Mondo S."/>
            <person name="Nolan M."/>
            <person name="Ohm R."/>
            <person name="Pangilinan J."/>
            <person name="Park H.-J."/>
            <person name="Ramirez L."/>
            <person name="Alfaro M."/>
            <person name="Sun H."/>
            <person name="Tritt A."/>
            <person name="Yoshinaga Y."/>
            <person name="Zwiers L.-H."/>
            <person name="Turgeon B."/>
            <person name="Goodwin S."/>
            <person name="Spatafora J."/>
            <person name="Crous P."/>
            <person name="Grigoriev I."/>
        </authorList>
    </citation>
    <scope>NUCLEOTIDE SEQUENCE</scope>
    <source>
        <strain evidence="1">CBS 207.26</strain>
    </source>
</reference>
<name>A0A6A6E3M4_9PEZI</name>
<sequence length="138" mass="15742">MNSGKIYKDLIKSFNKIFNALLRKQKPQATLWSGVTADTFAQEMFPFIGAANAMVEHSPKHAFLLVLCLGDYAYGDIECGAKSCGWGDTEDPFQAIDNCLLNIIDKRMELALQFWTPKTTPERRNWSLTMTWRNTRIC</sequence>
<dbReference type="AlphaFoldDB" id="A0A6A6E3M4"/>